<feature type="domain" description="BRO1" evidence="4">
    <location>
        <begin position="1"/>
        <end position="289"/>
    </location>
</feature>
<feature type="compositionally biased region" description="Gly residues" evidence="3">
    <location>
        <begin position="291"/>
        <end position="305"/>
    </location>
</feature>
<dbReference type="Proteomes" id="UP000034680">
    <property type="component" value="Unassembled WGS sequence"/>
</dbReference>
<keyword evidence="6" id="KW-1185">Reference proteome</keyword>
<proteinExistence type="inferred from homology"/>
<evidence type="ECO:0000313" key="5">
    <source>
        <dbReference type="EMBL" id="KKY29829.1"/>
    </source>
</evidence>
<evidence type="ECO:0000256" key="1">
    <source>
        <dbReference type="ARBA" id="ARBA00010997"/>
    </source>
</evidence>
<dbReference type="PANTHER" id="PTHR40463">
    <property type="entry name" value="PH-RESPONSE REGULATOR PROTEIN PALC"/>
    <property type="match status" value="1"/>
</dbReference>
<comment type="caution">
    <text evidence="5">The sequence shown here is derived from an EMBL/GenBank/DDBJ whole genome shotgun (WGS) entry which is preliminary data.</text>
</comment>
<reference evidence="5 6" key="2">
    <citation type="submission" date="2015-05" db="EMBL/GenBank/DDBJ databases">
        <authorList>
            <person name="Morales-Cruz A."/>
            <person name="Amrine K.C."/>
            <person name="Cantu D."/>
        </authorList>
    </citation>
    <scope>NUCLEOTIDE SEQUENCE [LARGE SCALE GENOMIC DNA]</scope>
    <source>
        <strain evidence="5">DA912</strain>
    </source>
</reference>
<sequence length="524" mass="56671">MPYPFVLPTTSAFSYSSSFTCDSHPSLPLSASTQRGVVRDVLKKYKRSSPQSQSSNLPTIISAITGYLPYLLAVDSGLNHRTIGNGLEIFSIIQRSNVPLNIEWRPTLADVFIPGKRENARVKIHSFEHEVAFVLATLGYTYTLLSRTALQPLFSTTTTEDLYAIGSQPRQASISTATKNLLDAASVYDHLARRAERPHSSHLFSTPCADVSAATARAQCELALAEATLLAVLKDDPYPAVVAQDRNQNDKEWMYKAPDIPKVRAHLFARLCVAAAEHAAKAHSLCASQGGGGGGGGPISGGGIRFGSKKNKEEGEDSGGGGGGGASSGKLNEGFIKYLEDLRRTSRAKACRFFGIDAELGGQTGNAIGWLHAAYQELGVEFKDSSKKSSGLGRLKKEWSEKREDRRVEKGTTWGADAGKLEETRVIEMLEAKWAKQNDTSTPQIFTQAITPAGTLLAQMPSAREIHTLKPFDVPVLDNLTLNAMRAPPDRSDDFEDEASSDEETVVPNRQAPGAYPGSVSSYY</sequence>
<dbReference type="GO" id="GO:0071467">
    <property type="term" value="P:cellular response to pH"/>
    <property type="evidence" value="ECO:0007669"/>
    <property type="project" value="InterPro"/>
</dbReference>
<feature type="compositionally biased region" description="Acidic residues" evidence="3">
    <location>
        <begin position="493"/>
        <end position="505"/>
    </location>
</feature>
<dbReference type="OrthoDB" id="10266451at2759"/>
<feature type="region of interest" description="Disordered" evidence="3">
    <location>
        <begin position="291"/>
        <end position="327"/>
    </location>
</feature>
<evidence type="ECO:0000259" key="4">
    <source>
        <dbReference type="PROSITE" id="PS51180"/>
    </source>
</evidence>
<feature type="compositionally biased region" description="Gly residues" evidence="3">
    <location>
        <begin position="318"/>
        <end position="327"/>
    </location>
</feature>
<organism evidence="5 6">
    <name type="scientific">Diaporthe ampelina</name>
    <dbReference type="NCBI Taxonomy" id="1214573"/>
    <lineage>
        <taxon>Eukaryota</taxon>
        <taxon>Fungi</taxon>
        <taxon>Dikarya</taxon>
        <taxon>Ascomycota</taxon>
        <taxon>Pezizomycotina</taxon>
        <taxon>Sordariomycetes</taxon>
        <taxon>Sordariomycetidae</taxon>
        <taxon>Diaporthales</taxon>
        <taxon>Diaporthaceae</taxon>
        <taxon>Diaporthe</taxon>
    </lineage>
</organism>
<dbReference type="PANTHER" id="PTHR40463:SF1">
    <property type="entry name" value="PH-RESPONSE REGULATOR PROTEIN PALC"/>
    <property type="match status" value="1"/>
</dbReference>
<dbReference type="SMART" id="SM01041">
    <property type="entry name" value="BRO1"/>
    <property type="match status" value="1"/>
</dbReference>
<evidence type="ECO:0000313" key="6">
    <source>
        <dbReference type="Proteomes" id="UP000034680"/>
    </source>
</evidence>
<protein>
    <recommendedName>
        <fullName evidence="2">pH-response regulator protein palC</fullName>
    </recommendedName>
</protein>
<evidence type="ECO:0000256" key="3">
    <source>
        <dbReference type="SAM" id="MobiDB-lite"/>
    </source>
</evidence>
<name>A0A0G2F6K5_9PEZI</name>
<dbReference type="STRING" id="1214573.A0A0G2F6K5"/>
<dbReference type="PROSITE" id="PS51180">
    <property type="entry name" value="BRO1"/>
    <property type="match status" value="1"/>
</dbReference>
<evidence type="ECO:0000256" key="2">
    <source>
        <dbReference type="ARBA" id="ARBA00022193"/>
    </source>
</evidence>
<dbReference type="AlphaFoldDB" id="A0A0G2F6K5"/>
<comment type="similarity">
    <text evidence="1">Belongs to the palC family.</text>
</comment>
<dbReference type="GO" id="GO:0005886">
    <property type="term" value="C:plasma membrane"/>
    <property type="evidence" value="ECO:0007669"/>
    <property type="project" value="TreeGrafter"/>
</dbReference>
<dbReference type="InterPro" id="IPR004328">
    <property type="entry name" value="BRO1_dom"/>
</dbReference>
<accession>A0A0G2F6K5</accession>
<dbReference type="InterPro" id="IPR037505">
    <property type="entry name" value="pH-resp_palC"/>
</dbReference>
<dbReference type="Gene3D" id="1.25.40.280">
    <property type="entry name" value="alix/aip1 like domains"/>
    <property type="match status" value="1"/>
</dbReference>
<gene>
    <name evidence="5" type="ORF">UCDDA912_g10239</name>
</gene>
<dbReference type="EMBL" id="LCUC01000599">
    <property type="protein sequence ID" value="KKY29829.1"/>
    <property type="molecule type" value="Genomic_DNA"/>
</dbReference>
<reference evidence="5 6" key="1">
    <citation type="submission" date="2015-05" db="EMBL/GenBank/DDBJ databases">
        <title>Distinctive expansion of gene families associated with plant cell wall degradation and secondary metabolism in the genomes of grapevine trunk pathogens.</title>
        <authorList>
            <person name="Lawrence D.P."/>
            <person name="Travadon R."/>
            <person name="Rolshausen P.E."/>
            <person name="Baumgartner K."/>
        </authorList>
    </citation>
    <scope>NUCLEOTIDE SEQUENCE [LARGE SCALE GENOMIC DNA]</scope>
    <source>
        <strain evidence="5">DA912</strain>
    </source>
</reference>
<dbReference type="InterPro" id="IPR038499">
    <property type="entry name" value="BRO1_sf"/>
</dbReference>
<feature type="region of interest" description="Disordered" evidence="3">
    <location>
        <begin position="485"/>
        <end position="524"/>
    </location>
</feature>